<evidence type="ECO:0000313" key="3">
    <source>
        <dbReference type="Proteomes" id="UP000016931"/>
    </source>
</evidence>
<feature type="region of interest" description="Disordered" evidence="1">
    <location>
        <begin position="90"/>
        <end position="145"/>
    </location>
</feature>
<proteinExistence type="predicted"/>
<evidence type="ECO:0000313" key="2">
    <source>
        <dbReference type="EMBL" id="EMF11022.1"/>
    </source>
</evidence>
<name>M3D1L3_SPHMS</name>
<dbReference type="Proteomes" id="UP000016931">
    <property type="component" value="Unassembled WGS sequence"/>
</dbReference>
<gene>
    <name evidence="2" type="ORF">SEPMUDRAFT_118331</name>
</gene>
<dbReference type="RefSeq" id="XP_016759143.1">
    <property type="nucleotide sequence ID" value="XM_016901421.1"/>
</dbReference>
<feature type="region of interest" description="Disordered" evidence="1">
    <location>
        <begin position="183"/>
        <end position="229"/>
    </location>
</feature>
<dbReference type="EMBL" id="KB456266">
    <property type="protein sequence ID" value="EMF11022.1"/>
    <property type="molecule type" value="Genomic_DNA"/>
</dbReference>
<reference evidence="2 3" key="1">
    <citation type="journal article" date="2012" name="PLoS Pathog.">
        <title>Diverse lifestyles and strategies of plant pathogenesis encoded in the genomes of eighteen Dothideomycetes fungi.</title>
        <authorList>
            <person name="Ohm R.A."/>
            <person name="Feau N."/>
            <person name="Henrissat B."/>
            <person name="Schoch C.L."/>
            <person name="Horwitz B.A."/>
            <person name="Barry K.W."/>
            <person name="Condon B.J."/>
            <person name="Copeland A.C."/>
            <person name="Dhillon B."/>
            <person name="Glaser F."/>
            <person name="Hesse C.N."/>
            <person name="Kosti I."/>
            <person name="LaButti K."/>
            <person name="Lindquist E.A."/>
            <person name="Lucas S."/>
            <person name="Salamov A.A."/>
            <person name="Bradshaw R.E."/>
            <person name="Ciuffetti L."/>
            <person name="Hamelin R.C."/>
            <person name="Kema G.H.J."/>
            <person name="Lawrence C."/>
            <person name="Scott J.A."/>
            <person name="Spatafora J.W."/>
            <person name="Turgeon B.G."/>
            <person name="de Wit P.J.G.M."/>
            <person name="Zhong S."/>
            <person name="Goodwin S.B."/>
            <person name="Grigoriev I.V."/>
        </authorList>
    </citation>
    <scope>NUCLEOTIDE SEQUENCE [LARGE SCALE GENOMIC DNA]</scope>
    <source>
        <strain evidence="2 3">SO2202</strain>
    </source>
</reference>
<protein>
    <submittedName>
        <fullName evidence="2">Uncharacterized protein</fullName>
    </submittedName>
</protein>
<feature type="compositionally biased region" description="Basic and acidic residues" evidence="1">
    <location>
        <begin position="114"/>
        <end position="145"/>
    </location>
</feature>
<dbReference type="GeneID" id="27898558"/>
<evidence type="ECO:0000256" key="1">
    <source>
        <dbReference type="SAM" id="MobiDB-lite"/>
    </source>
</evidence>
<feature type="compositionally biased region" description="Gly residues" evidence="1">
    <location>
        <begin position="90"/>
        <end position="113"/>
    </location>
</feature>
<sequence length="278" mass="29956">MTIHICPRCAIDCRTATGLAYHEQARMRLGACLDLPPLPSDECEMVLCRACRAPFKIDPAFAAHERVRMENGGICGTPVQVQARMEAGWNGGRVGSGGRLESGGRPAGGGRLEGGNRLESGNRFESGGRPESGNRLESGSRPDSNIRAEALAVPKKEPDMADIPQTIPAFAARDQARVQSDGNYKLAAAQAKPEADNKPDSDIPTQGPVAPKKEEKQPDITEVPPGEEGMWRIVPETGKRFLSSISGKPVLDEKSRDYVLNFAKKYEPSRVGPDGKLL</sequence>
<dbReference type="HOGENOM" id="CLU_1001733_0_0_1"/>
<dbReference type="AlphaFoldDB" id="M3D1L3"/>
<organism evidence="2 3">
    <name type="scientific">Sphaerulina musiva (strain SO2202)</name>
    <name type="common">Poplar stem canker fungus</name>
    <name type="synonym">Septoria musiva</name>
    <dbReference type="NCBI Taxonomy" id="692275"/>
    <lineage>
        <taxon>Eukaryota</taxon>
        <taxon>Fungi</taxon>
        <taxon>Dikarya</taxon>
        <taxon>Ascomycota</taxon>
        <taxon>Pezizomycotina</taxon>
        <taxon>Dothideomycetes</taxon>
        <taxon>Dothideomycetidae</taxon>
        <taxon>Mycosphaerellales</taxon>
        <taxon>Mycosphaerellaceae</taxon>
        <taxon>Sphaerulina</taxon>
    </lineage>
</organism>
<accession>M3D1L3</accession>
<keyword evidence="3" id="KW-1185">Reference proteome</keyword>